<name>A4F701_SACEN</name>
<sequence length="83" mass="8904">MGSFVGRACSEVLCHLISGNRSAGCHVGESFAEVPYELGVGEHFDRFSQPIDLARRHDVGNVLAMRDDGHALATFGTLDGFVP</sequence>
<evidence type="ECO:0000313" key="2">
    <source>
        <dbReference type="Proteomes" id="UP000006728"/>
    </source>
</evidence>
<dbReference type="EMBL" id="AM420293">
    <property type="protein sequence ID" value="CAL99825.1"/>
    <property type="molecule type" value="Genomic_DNA"/>
</dbReference>
<dbReference type="Proteomes" id="UP000006728">
    <property type="component" value="Chromosome"/>
</dbReference>
<accession>A4F701</accession>
<organism evidence="1 2">
    <name type="scientific">Saccharopolyspora erythraea (strain ATCC 11635 / DSM 40517 / JCM 4748 / NBRC 13426 / NCIMB 8594 / NRRL 2338)</name>
    <dbReference type="NCBI Taxonomy" id="405948"/>
    <lineage>
        <taxon>Bacteria</taxon>
        <taxon>Bacillati</taxon>
        <taxon>Actinomycetota</taxon>
        <taxon>Actinomycetes</taxon>
        <taxon>Pseudonocardiales</taxon>
        <taxon>Pseudonocardiaceae</taxon>
        <taxon>Saccharopolyspora</taxon>
    </lineage>
</organism>
<proteinExistence type="predicted"/>
<dbReference type="AlphaFoldDB" id="A4F701"/>
<evidence type="ECO:0000313" key="1">
    <source>
        <dbReference type="EMBL" id="CAL99825.1"/>
    </source>
</evidence>
<gene>
    <name evidence="1" type="ordered locus">SACE_0476</name>
</gene>
<reference evidence="1 2" key="1">
    <citation type="journal article" date="2007" name="Nat. Biotechnol.">
        <title>Complete genome sequence of the erythromycin-producing bacterium Saccharopolyspora erythraea NRRL23338.</title>
        <authorList>
            <person name="Oliynyk M."/>
            <person name="Samborskyy M."/>
            <person name="Lester J.B."/>
            <person name="Mironenko T."/>
            <person name="Scott N."/>
            <person name="Dickens S."/>
            <person name="Haydock S.F."/>
            <person name="Leadlay P.F."/>
        </authorList>
    </citation>
    <scope>NUCLEOTIDE SEQUENCE [LARGE SCALE GENOMIC DNA]</scope>
    <source>
        <strain evidence="2">ATCC 11635 / DSM 40517 / JCM 4748 / NBRC 13426 / NCIMB 8594 / NRRL 2338</strain>
    </source>
</reference>
<dbReference type="KEGG" id="sen:SACE_0476"/>
<dbReference type="HOGENOM" id="CLU_2540572_0_0_11"/>
<protein>
    <submittedName>
        <fullName evidence="1">Uncharacterized protein</fullName>
    </submittedName>
</protein>
<keyword evidence="2" id="KW-1185">Reference proteome</keyword>